<feature type="region of interest" description="Disordered" evidence="1">
    <location>
        <begin position="173"/>
        <end position="200"/>
    </location>
</feature>
<evidence type="ECO:0008006" key="4">
    <source>
        <dbReference type="Google" id="ProtNLM"/>
    </source>
</evidence>
<dbReference type="AlphaFoldDB" id="A0A822XVN5"/>
<reference evidence="2 3" key="1">
    <citation type="journal article" date="2020" name="Mol. Biol. Evol.">
        <title>Distinct Expression and Methylation Patterns for Genes with Different Fates following a Single Whole-Genome Duplication in Flowering Plants.</title>
        <authorList>
            <person name="Shi T."/>
            <person name="Rahmani R.S."/>
            <person name="Gugger P.F."/>
            <person name="Wang M."/>
            <person name="Li H."/>
            <person name="Zhang Y."/>
            <person name="Li Z."/>
            <person name="Wang Q."/>
            <person name="Van de Peer Y."/>
            <person name="Marchal K."/>
            <person name="Chen J."/>
        </authorList>
    </citation>
    <scope>NUCLEOTIDE SEQUENCE [LARGE SCALE GENOMIC DNA]</scope>
    <source>
        <tissue evidence="2">Leaf</tissue>
    </source>
</reference>
<sequence length="344" mass="39627">MINQLDRHRTSVNLEIHRLKNRVRQQKCRARKRKEIEKAKRNEQTLFPPDMFTMDAPNLTNASPELRYNIGKIVGPMVGTNSMDIVQGDIHQGTTHNFFFCLFVCLEICKYSKFYILSGFSNSGSHQTPLITAHHQQQNCGVLYFGTDAENTTDIIPTHSHTSLPHKILQSAYESSTNAPKSQDNNVTELPNQSEQSRFDNDLMARRLKNRERQRRYRARKRLEADKKKASLINQSTMIQEHSQLDGSISKFVTRVRRERDWKKDARRAHVSEEPEIMSTGLLLPAHTFVSEDQSNSLPSEIKVEPPLEGEFLPEQSLGLNDIQPNEVIYGWRDWKAAARSRAD</sequence>
<dbReference type="Proteomes" id="UP000607653">
    <property type="component" value="Unassembled WGS sequence"/>
</dbReference>
<accession>A0A822XVN5</accession>
<protein>
    <recommendedName>
        <fullName evidence="4">BZIP domain-containing protein</fullName>
    </recommendedName>
</protein>
<feature type="compositionally biased region" description="Polar residues" evidence="1">
    <location>
        <begin position="173"/>
        <end position="196"/>
    </location>
</feature>
<evidence type="ECO:0000256" key="1">
    <source>
        <dbReference type="SAM" id="MobiDB-lite"/>
    </source>
</evidence>
<evidence type="ECO:0000313" key="2">
    <source>
        <dbReference type="EMBL" id="DAD24052.1"/>
    </source>
</evidence>
<dbReference type="EMBL" id="DUZY01000001">
    <property type="protein sequence ID" value="DAD24052.1"/>
    <property type="molecule type" value="Genomic_DNA"/>
</dbReference>
<evidence type="ECO:0000313" key="3">
    <source>
        <dbReference type="Proteomes" id="UP000607653"/>
    </source>
</evidence>
<keyword evidence="3" id="KW-1185">Reference proteome</keyword>
<name>A0A822XVN5_NELNU</name>
<organism evidence="2 3">
    <name type="scientific">Nelumbo nucifera</name>
    <name type="common">Sacred lotus</name>
    <dbReference type="NCBI Taxonomy" id="4432"/>
    <lineage>
        <taxon>Eukaryota</taxon>
        <taxon>Viridiplantae</taxon>
        <taxon>Streptophyta</taxon>
        <taxon>Embryophyta</taxon>
        <taxon>Tracheophyta</taxon>
        <taxon>Spermatophyta</taxon>
        <taxon>Magnoliopsida</taxon>
        <taxon>Proteales</taxon>
        <taxon>Nelumbonaceae</taxon>
        <taxon>Nelumbo</taxon>
    </lineage>
</organism>
<gene>
    <name evidence="2" type="ORF">HUJ06_025515</name>
</gene>
<proteinExistence type="predicted"/>
<comment type="caution">
    <text evidence="2">The sequence shown here is derived from an EMBL/GenBank/DDBJ whole genome shotgun (WGS) entry which is preliminary data.</text>
</comment>